<reference evidence="11 12" key="1">
    <citation type="submission" date="2024-04" db="EMBL/GenBank/DDBJ databases">
        <title>Genome assembly C_amara_ONT_v2.</title>
        <authorList>
            <person name="Yant L."/>
            <person name="Moore C."/>
            <person name="Slenker M."/>
        </authorList>
    </citation>
    <scope>NUCLEOTIDE SEQUENCE [LARGE SCALE GENOMIC DNA]</scope>
    <source>
        <tissue evidence="11">Leaf</tissue>
    </source>
</reference>
<evidence type="ECO:0000256" key="2">
    <source>
        <dbReference type="ARBA" id="ARBA00004395"/>
    </source>
</evidence>
<evidence type="ECO:0000259" key="10">
    <source>
        <dbReference type="PROSITE" id="PS50191"/>
    </source>
</evidence>
<dbReference type="GO" id="GO:0005886">
    <property type="term" value="C:plasma membrane"/>
    <property type="evidence" value="ECO:0007669"/>
    <property type="project" value="UniProtKB-SubCell"/>
</dbReference>
<dbReference type="GO" id="GO:0015031">
    <property type="term" value="P:protein transport"/>
    <property type="evidence" value="ECO:0007669"/>
    <property type="project" value="UniProtKB-KW"/>
</dbReference>
<evidence type="ECO:0000256" key="9">
    <source>
        <dbReference type="SAM" id="MobiDB-lite"/>
    </source>
</evidence>
<dbReference type="Pfam" id="PF03765">
    <property type="entry name" value="CRAL_TRIO_N"/>
    <property type="match status" value="1"/>
</dbReference>
<dbReference type="Gene3D" id="3.40.525.10">
    <property type="entry name" value="CRAL-TRIO lipid binding domain"/>
    <property type="match status" value="1"/>
</dbReference>
<dbReference type="InterPro" id="IPR051026">
    <property type="entry name" value="PI/PC_transfer"/>
</dbReference>
<keyword evidence="7" id="KW-0175">Coiled coil</keyword>
<dbReference type="PANTHER" id="PTHR45657:SF43">
    <property type="entry name" value="PHOSPHATIDYLINOSITOL_PHOSPHATIDYLCHOLINE TRANSFER PROTEIN SFH9"/>
    <property type="match status" value="1"/>
</dbReference>
<gene>
    <name evidence="11" type="ORF">V5N11_032862</name>
</gene>
<evidence type="ECO:0000256" key="4">
    <source>
        <dbReference type="ARBA" id="ARBA00022475"/>
    </source>
</evidence>
<evidence type="ECO:0000313" key="11">
    <source>
        <dbReference type="EMBL" id="KAL1190585.1"/>
    </source>
</evidence>
<dbReference type="SUPFAM" id="SSF46938">
    <property type="entry name" value="CRAL/TRIO N-terminal domain"/>
    <property type="match status" value="1"/>
</dbReference>
<keyword evidence="3" id="KW-0813">Transport</keyword>
<evidence type="ECO:0000256" key="8">
    <source>
        <dbReference type="ARBA" id="ARBA00038020"/>
    </source>
</evidence>
<keyword evidence="6" id="KW-0333">Golgi apparatus</keyword>
<organism evidence="11 12">
    <name type="scientific">Cardamine amara subsp. amara</name>
    <dbReference type="NCBI Taxonomy" id="228776"/>
    <lineage>
        <taxon>Eukaryota</taxon>
        <taxon>Viridiplantae</taxon>
        <taxon>Streptophyta</taxon>
        <taxon>Embryophyta</taxon>
        <taxon>Tracheophyta</taxon>
        <taxon>Spermatophyta</taxon>
        <taxon>Magnoliopsida</taxon>
        <taxon>eudicotyledons</taxon>
        <taxon>Gunneridae</taxon>
        <taxon>Pentapetalae</taxon>
        <taxon>rosids</taxon>
        <taxon>malvids</taxon>
        <taxon>Brassicales</taxon>
        <taxon>Brassicaceae</taxon>
        <taxon>Cardamineae</taxon>
        <taxon>Cardamine</taxon>
    </lineage>
</organism>
<feature type="compositionally biased region" description="Basic and acidic residues" evidence="9">
    <location>
        <begin position="367"/>
        <end position="380"/>
    </location>
</feature>
<keyword evidence="12" id="KW-1185">Reference proteome</keyword>
<dbReference type="Gene3D" id="1.10.8.20">
    <property type="entry name" value="N-terminal domain of phosphatidylinositol transfer protein sec14p"/>
    <property type="match status" value="1"/>
</dbReference>
<accession>A0ABD0ZT44</accession>
<evidence type="ECO:0000313" key="12">
    <source>
        <dbReference type="Proteomes" id="UP001558713"/>
    </source>
</evidence>
<proteinExistence type="inferred from homology"/>
<dbReference type="PANTHER" id="PTHR45657">
    <property type="entry name" value="CRAL-TRIO DOMAIN-CONTAINING PROTEIN YKL091C-RELATED"/>
    <property type="match status" value="1"/>
</dbReference>
<comment type="caution">
    <text evidence="11">The sequence shown here is derived from an EMBL/GenBank/DDBJ whole genome shotgun (WGS) entry which is preliminary data.</text>
</comment>
<dbReference type="SUPFAM" id="SSF52087">
    <property type="entry name" value="CRAL/TRIO domain"/>
    <property type="match status" value="1"/>
</dbReference>
<feature type="domain" description="CRAL-TRIO" evidence="10">
    <location>
        <begin position="131"/>
        <end position="305"/>
    </location>
</feature>
<feature type="region of interest" description="Disordered" evidence="9">
    <location>
        <begin position="359"/>
        <end position="380"/>
    </location>
</feature>
<evidence type="ECO:0000256" key="3">
    <source>
        <dbReference type="ARBA" id="ARBA00022448"/>
    </source>
</evidence>
<dbReference type="InterPro" id="IPR036865">
    <property type="entry name" value="CRAL-TRIO_dom_sf"/>
</dbReference>
<evidence type="ECO:0000256" key="6">
    <source>
        <dbReference type="ARBA" id="ARBA00023034"/>
    </source>
</evidence>
<dbReference type="SMART" id="SM00516">
    <property type="entry name" value="SEC14"/>
    <property type="match status" value="1"/>
</dbReference>
<keyword evidence="4" id="KW-1003">Cell membrane</keyword>
<dbReference type="SMART" id="SM01100">
    <property type="entry name" value="CRAL_TRIO_N"/>
    <property type="match status" value="1"/>
</dbReference>
<comment type="subcellular location">
    <subcellularLocation>
        <location evidence="1">Cell membrane</location>
        <topology evidence="1">Peripheral membrane protein</topology>
    </subcellularLocation>
    <subcellularLocation>
        <location evidence="2">Golgi apparatus membrane</location>
        <topology evidence="2">Peripheral membrane protein</topology>
    </subcellularLocation>
</comment>
<evidence type="ECO:0000256" key="1">
    <source>
        <dbReference type="ARBA" id="ARBA00004202"/>
    </source>
</evidence>
<dbReference type="PROSITE" id="PS50191">
    <property type="entry name" value="CRAL_TRIO"/>
    <property type="match status" value="1"/>
</dbReference>
<keyword evidence="5" id="KW-0653">Protein transport</keyword>
<evidence type="ECO:0000256" key="7">
    <source>
        <dbReference type="ARBA" id="ARBA00023054"/>
    </source>
</evidence>
<dbReference type="GO" id="GO:0000139">
    <property type="term" value="C:Golgi membrane"/>
    <property type="evidence" value="ECO:0007669"/>
    <property type="project" value="UniProtKB-SubCell"/>
</dbReference>
<dbReference type="InterPro" id="IPR001251">
    <property type="entry name" value="CRAL-TRIO_dom"/>
</dbReference>
<sequence>MPALGEILEISEDEKIPRVRSRSLKKKAIKASTKLTHSLRKRGKRVADQYAPFVIEDVRDEEEEKAVIVFRNALVSLDLLPPRHDDYHTMLRFLKARRFDLDKAVQMWEDMLKWRKENGVDTILQDFVYDEYEEVQQYYPHGYHGVDREGRPVYIERLGKIDPCKLMKVTTLERFLRYHVQGFEKTFSEKFPACSISAKRHINSSTTIIDVHGVSWMSFRKLAQDLVMRMQKIDGDNYPETLNQMYIINAGNGFKLVWNTVKGFLDPKTTSKIHVLGNKFRSHLVEIIDPSELPDFLGGSCSCANEGGCMRFNKGPWNDPEIMKLVRSRDATNKTNEIGLLETGEVAKLFALRRHVNTEMSSPDGGQVRERESHPEHDNRVQLSNEAEAVGIGRMEHSDSTNQLRSNLTVERSSSNSIQRVASLLARFIFQLLACICLMFRILGRLVNKQPENQLRPDLTVLVPQQQVPPPPPPQVQGGRESLHPCWLRLQNLETMVTVLCDKPTNIPQEKEDILRDSLDRIKSIEQDLQKTKKALFLTASKQIELAESFESLKESSSTGMRLCWPRHCRHFPAET</sequence>
<dbReference type="EMBL" id="JBANAX010000874">
    <property type="protein sequence ID" value="KAL1190585.1"/>
    <property type="molecule type" value="Genomic_DNA"/>
</dbReference>
<dbReference type="InterPro" id="IPR036273">
    <property type="entry name" value="CRAL/TRIO_N_dom_sf"/>
</dbReference>
<evidence type="ECO:0000256" key="5">
    <source>
        <dbReference type="ARBA" id="ARBA00022927"/>
    </source>
</evidence>
<dbReference type="Proteomes" id="UP001558713">
    <property type="component" value="Unassembled WGS sequence"/>
</dbReference>
<dbReference type="PRINTS" id="PR00180">
    <property type="entry name" value="CRETINALDHBP"/>
</dbReference>
<protein>
    <submittedName>
        <fullName evidence="11">Phosphatidylinositol/phosphatidylcholine transfer protein SFH9</fullName>
    </submittedName>
</protein>
<dbReference type="FunFam" id="3.40.525.10:FF:000011">
    <property type="entry name" value="SEC14 cytosolic factor"/>
    <property type="match status" value="1"/>
</dbReference>
<dbReference type="InterPro" id="IPR011074">
    <property type="entry name" value="CRAL/TRIO_N_dom"/>
</dbReference>
<comment type="similarity">
    <text evidence="8">Belongs to the SFH family.</text>
</comment>
<dbReference type="AlphaFoldDB" id="A0ABD0ZT44"/>
<name>A0ABD0ZT44_CARAN</name>
<dbReference type="Pfam" id="PF00650">
    <property type="entry name" value="CRAL_TRIO"/>
    <property type="match status" value="1"/>
</dbReference>
<keyword evidence="4" id="KW-0472">Membrane</keyword>
<dbReference type="CDD" id="cd00170">
    <property type="entry name" value="SEC14"/>
    <property type="match status" value="1"/>
</dbReference>